<proteinExistence type="predicted"/>
<evidence type="ECO:0000256" key="1">
    <source>
        <dbReference type="SAM" id="MobiDB-lite"/>
    </source>
</evidence>
<dbReference type="Proteomes" id="UP001056384">
    <property type="component" value="Chromosome 2"/>
</dbReference>
<name>A0A9Q9EFR2_9PEZI</name>
<protein>
    <submittedName>
        <fullName evidence="2">Uncharacterized protein</fullName>
    </submittedName>
</protein>
<dbReference type="AlphaFoldDB" id="A0A9Q9EFR2"/>
<accession>A0A9Q9EFR2</accession>
<evidence type="ECO:0000313" key="3">
    <source>
        <dbReference type="Proteomes" id="UP001056384"/>
    </source>
</evidence>
<sequence length="314" mass="35057">MSTASAQAAGGGTASVSTVPTQPVDARDGNLRHIASRQKSPTSMPKASPAAAEESNKTPETVASLAKLTKSERRNRLWDLRNTKDVENAKRLTQKIIAEWSGNGLHVFEALRVLAGFEGEAVQAIEMGFEVLEKLGQCWALRGERRMIWQDIKQGKGRASRYLKRADFALTHSICILWQPILKSTAVDQSDWSRLLARLGTAMHAIERNMSIPWDMAGQFVGRKRILLPKSSKLCVVIHHHQYARLVAYKVAGKDLPVELVEMIADQMAPRSVWSDFMKAQLGQCAEIVYDERSGSQRRQQTVQLCSRIRLRAV</sequence>
<feature type="region of interest" description="Disordered" evidence="1">
    <location>
        <begin position="1"/>
        <end position="63"/>
    </location>
</feature>
<gene>
    <name evidence="2" type="ORF">Slin15195_G033600</name>
</gene>
<dbReference type="EMBL" id="CP099419">
    <property type="protein sequence ID" value="USW50041.1"/>
    <property type="molecule type" value="Genomic_DNA"/>
</dbReference>
<reference evidence="2" key="1">
    <citation type="submission" date="2022-06" db="EMBL/GenBank/DDBJ databases">
        <title>Complete genome sequences of two strains of the flax pathogen Septoria linicola.</title>
        <authorList>
            <person name="Lapalu N."/>
            <person name="Simon A."/>
            <person name="Demenou B."/>
            <person name="Paumier D."/>
            <person name="Guillot M.-P."/>
            <person name="Gout L."/>
            <person name="Valade R."/>
        </authorList>
    </citation>
    <scope>NUCLEOTIDE SEQUENCE</scope>
    <source>
        <strain evidence="2">SE15195</strain>
    </source>
</reference>
<organism evidence="2 3">
    <name type="scientific">Septoria linicola</name>
    <dbReference type="NCBI Taxonomy" id="215465"/>
    <lineage>
        <taxon>Eukaryota</taxon>
        <taxon>Fungi</taxon>
        <taxon>Dikarya</taxon>
        <taxon>Ascomycota</taxon>
        <taxon>Pezizomycotina</taxon>
        <taxon>Dothideomycetes</taxon>
        <taxon>Dothideomycetidae</taxon>
        <taxon>Mycosphaerellales</taxon>
        <taxon>Mycosphaerellaceae</taxon>
        <taxon>Septoria</taxon>
    </lineage>
</organism>
<feature type="compositionally biased region" description="Low complexity" evidence="1">
    <location>
        <begin position="1"/>
        <end position="19"/>
    </location>
</feature>
<evidence type="ECO:0000313" key="2">
    <source>
        <dbReference type="EMBL" id="USW50041.1"/>
    </source>
</evidence>
<keyword evidence="3" id="KW-1185">Reference proteome</keyword>